<feature type="region of interest" description="Disordered" evidence="5">
    <location>
        <begin position="423"/>
        <end position="539"/>
    </location>
</feature>
<dbReference type="PANTHER" id="PTHR39157:SF1">
    <property type="entry name" value="DOXX FAMILY PROTEIN"/>
    <property type="match status" value="1"/>
</dbReference>
<feature type="compositionally biased region" description="Low complexity" evidence="5">
    <location>
        <begin position="449"/>
        <end position="466"/>
    </location>
</feature>
<evidence type="ECO:0000256" key="4">
    <source>
        <dbReference type="ARBA" id="ARBA00023136"/>
    </source>
</evidence>
<evidence type="ECO:0000256" key="5">
    <source>
        <dbReference type="SAM" id="MobiDB-lite"/>
    </source>
</evidence>
<comment type="caution">
    <text evidence="7">The sequence shown here is derived from an EMBL/GenBank/DDBJ whole genome shotgun (WGS) entry which is preliminary data.</text>
</comment>
<feature type="transmembrane region" description="Helical" evidence="6">
    <location>
        <begin position="337"/>
        <end position="355"/>
    </location>
</feature>
<sequence length="539" mass="55105">MDTRTPNRPQGGRGAEDSDGGPGLYTVKVPSDPARLSSTTASFRVRLGSSVSPLIDAATAAPAFAAAPAAPRYPGLTPDETQPMVVLPALVGAGAHAASAVPRRLPRVTPITWTGGAAPLLDAVRLGGGALPNQSSGLSGGPDTAGETQLLPLIGAQAGHAGQGSQGGRAGSGHADPFADEPLYVDGREPRFAGPEYQLEERDPGEPVRHAWYPGRRVDLGLVLLPLRVFLGGISIYAGFVKLCDPVYFDGGARGSMMHWLQSLHPWPMAQPLLQFALTHPVGAGLAVAFIQIVVGVLSVLGLWQRLAAAAAMALALALLLTVSWRTLPAYDAPEIIYLAAWSPLLLAGAPLFSLDGRLAIEAWRRLGERAAVSALRRRVLRRGFVVATVVIGGTLLLGSAFGAAVRSTKPVETVYPATPGVPTEYPSPIWPTGKAPAKAAPAKHKPAKPSASSSPKASASHHPAPGHTAGTAHSGSSRPTGGKATSGAPKSSKPPAHHTPPAGGPPSNGVIGGLLGSAAPPLPLLGMSSGRTQAQPVT</sequence>
<feature type="transmembrane region" description="Helical" evidence="6">
    <location>
        <begin position="307"/>
        <end position="325"/>
    </location>
</feature>
<organism evidence="7 8">
    <name type="scientific">Streptacidiphilus alkalitolerans</name>
    <dbReference type="NCBI Taxonomy" id="3342712"/>
    <lineage>
        <taxon>Bacteria</taxon>
        <taxon>Bacillati</taxon>
        <taxon>Actinomycetota</taxon>
        <taxon>Actinomycetes</taxon>
        <taxon>Kitasatosporales</taxon>
        <taxon>Streptomycetaceae</taxon>
        <taxon>Streptacidiphilus</taxon>
    </lineage>
</organism>
<accession>A0ABV6V6V2</accession>
<evidence type="ECO:0000256" key="1">
    <source>
        <dbReference type="ARBA" id="ARBA00004141"/>
    </source>
</evidence>
<dbReference type="InterPro" id="IPR032808">
    <property type="entry name" value="DoxX"/>
</dbReference>
<dbReference type="EMBL" id="JBHEZX010000003">
    <property type="protein sequence ID" value="MFC1409451.1"/>
    <property type="molecule type" value="Genomic_DNA"/>
</dbReference>
<feature type="transmembrane region" description="Helical" evidence="6">
    <location>
        <begin position="220"/>
        <end position="240"/>
    </location>
</feature>
<protein>
    <submittedName>
        <fullName evidence="7">DoxX family protein</fullName>
    </submittedName>
</protein>
<dbReference type="PANTHER" id="PTHR39157">
    <property type="entry name" value="INTEGRAL MEMBRANE PROTEIN-RELATED"/>
    <property type="match status" value="1"/>
</dbReference>
<name>A0ABV6V6V2_9ACTN</name>
<evidence type="ECO:0000256" key="6">
    <source>
        <dbReference type="SAM" id="Phobius"/>
    </source>
</evidence>
<keyword evidence="8" id="KW-1185">Reference proteome</keyword>
<dbReference type="Proteomes" id="UP001592582">
    <property type="component" value="Unassembled WGS sequence"/>
</dbReference>
<dbReference type="Pfam" id="PF07681">
    <property type="entry name" value="DoxX"/>
    <property type="match status" value="1"/>
</dbReference>
<evidence type="ECO:0000256" key="2">
    <source>
        <dbReference type="ARBA" id="ARBA00022692"/>
    </source>
</evidence>
<feature type="transmembrane region" description="Helical" evidence="6">
    <location>
        <begin position="385"/>
        <end position="406"/>
    </location>
</feature>
<reference evidence="7 8" key="1">
    <citation type="submission" date="2024-09" db="EMBL/GenBank/DDBJ databases">
        <authorList>
            <person name="Lee S.D."/>
        </authorList>
    </citation>
    <scope>NUCLEOTIDE SEQUENCE [LARGE SCALE GENOMIC DNA]</scope>
    <source>
        <strain evidence="7 8">N1-1</strain>
    </source>
</reference>
<keyword evidence="4 6" id="KW-0472">Membrane</keyword>
<feature type="compositionally biased region" description="Gly residues" evidence="5">
    <location>
        <begin position="161"/>
        <end position="171"/>
    </location>
</feature>
<keyword evidence="3 6" id="KW-1133">Transmembrane helix</keyword>
<dbReference type="RefSeq" id="WP_380505174.1">
    <property type="nucleotide sequence ID" value="NZ_JBHEZX010000003.1"/>
</dbReference>
<feature type="region of interest" description="Disordered" evidence="5">
    <location>
        <begin position="158"/>
        <end position="181"/>
    </location>
</feature>
<evidence type="ECO:0000313" key="7">
    <source>
        <dbReference type="EMBL" id="MFC1409451.1"/>
    </source>
</evidence>
<proteinExistence type="predicted"/>
<feature type="transmembrane region" description="Helical" evidence="6">
    <location>
        <begin position="273"/>
        <end position="300"/>
    </location>
</feature>
<evidence type="ECO:0000313" key="8">
    <source>
        <dbReference type="Proteomes" id="UP001592582"/>
    </source>
</evidence>
<keyword evidence="2 6" id="KW-0812">Transmembrane</keyword>
<gene>
    <name evidence="7" type="ORF">ACEZDG_09165</name>
</gene>
<feature type="region of interest" description="Disordered" evidence="5">
    <location>
        <begin position="1"/>
        <end position="36"/>
    </location>
</feature>
<feature type="compositionally biased region" description="Low complexity" evidence="5">
    <location>
        <begin position="517"/>
        <end position="531"/>
    </location>
</feature>
<evidence type="ECO:0000256" key="3">
    <source>
        <dbReference type="ARBA" id="ARBA00022989"/>
    </source>
</evidence>
<comment type="subcellular location">
    <subcellularLocation>
        <location evidence="1">Membrane</location>
        <topology evidence="1">Multi-pass membrane protein</topology>
    </subcellularLocation>
</comment>